<evidence type="ECO:0000313" key="3">
    <source>
        <dbReference type="Proteomes" id="UP000059188"/>
    </source>
</evidence>
<feature type="region of interest" description="Disordered" evidence="1">
    <location>
        <begin position="28"/>
        <end position="99"/>
    </location>
</feature>
<proteinExistence type="predicted"/>
<protein>
    <submittedName>
        <fullName evidence="2">Uncharacterized protein</fullName>
    </submittedName>
</protein>
<feature type="compositionally biased region" description="Low complexity" evidence="1">
    <location>
        <begin position="52"/>
        <end position="66"/>
    </location>
</feature>
<dbReference type="Proteomes" id="UP000059188">
    <property type="component" value="Unassembled WGS sequence"/>
</dbReference>
<sequence>MPDGPNSQAPTDIPYVSHSRDALRHGISARVSSPTWDIESDGISEHIDEAHSTPSTPSFSHSTPRSAQIPIAHTTVSAPPSVLRARPIPRPAPSDTSSNVQDDYSFFICQPNVVQSPIGAPFAAHRTSPSAPRPTIVYVPETQPSQEPPNSPVLSTQSTHKEYIWVNSSQHGVGDCPSQPISVASTQGGTPELVVKARRGGRGRGGAKSSKAKGKQRAPEPLSESDGESGYIHSPPASKRCRTGGVATEGSNIQSQDQLIASEAAIVTLEEESNDDSSEQSKHKFSTPENTLAFVAAYYNVNSFEFWKENMSHAYQTISEEVFHGALSPEQLQNGNKNLVLKYKVYEEVMGQTGMGTASEEVIQKYLDEQGHTICKARALLKFGKSQVYDLMHKVLQTDPSIAKIISPDPSRPLSPVNGYVGGDEEESDGCEVVVPASAHTPLRTQLATNVPGVRNSKPLTKPHSRPESVIDLDPTTDATVDRQPPPKLRSKNATSKKSSDGNPLVAAMGESMALMKNIVEASRSDQAELFKSQQAMQQAQMHASAIESKAQNKAIHREQVLSLIKINQSASDQQAQKLRGFQEERIVQMKEIAMLIEIESKGSNSPLVEMMHDRIKQTHEAIPWQNLAIQSAQFLGTSDNFLNSETALYNLFPNLKVGQVFGDRAQAEQASATEAPVPSLVTSPGDPVESSSAVPVEKDTEGDYGIAGPGPRTQANILASLDQSN</sequence>
<feature type="region of interest" description="Disordered" evidence="1">
    <location>
        <begin position="443"/>
        <end position="505"/>
    </location>
</feature>
<dbReference type="AlphaFoldDB" id="A0A0B7G168"/>
<feature type="region of interest" description="Disordered" evidence="1">
    <location>
        <begin position="407"/>
        <end position="430"/>
    </location>
</feature>
<feature type="region of interest" description="Disordered" evidence="1">
    <location>
        <begin position="669"/>
        <end position="726"/>
    </location>
</feature>
<dbReference type="OrthoDB" id="10338286at2759"/>
<evidence type="ECO:0000256" key="1">
    <source>
        <dbReference type="SAM" id="MobiDB-lite"/>
    </source>
</evidence>
<reference evidence="2 3" key="1">
    <citation type="submission" date="2014-11" db="EMBL/GenBank/DDBJ databases">
        <authorList>
            <person name="Wibberg Daniel"/>
        </authorList>
    </citation>
    <scope>NUCLEOTIDE SEQUENCE [LARGE SCALE GENOMIC DNA]</scope>
    <source>
        <strain evidence="2">Rhizoctonia solani AG1-IB 7/3/14</strain>
    </source>
</reference>
<name>A0A0B7G168_THACB</name>
<accession>A0A0B7G168</accession>
<feature type="region of interest" description="Disordered" evidence="1">
    <location>
        <begin position="170"/>
        <end position="257"/>
    </location>
</feature>
<organism evidence="2 3">
    <name type="scientific">Thanatephorus cucumeris (strain AG1-IB / isolate 7/3/14)</name>
    <name type="common">Lettuce bottom rot fungus</name>
    <name type="synonym">Rhizoctonia solani</name>
    <dbReference type="NCBI Taxonomy" id="1108050"/>
    <lineage>
        <taxon>Eukaryota</taxon>
        <taxon>Fungi</taxon>
        <taxon>Dikarya</taxon>
        <taxon>Basidiomycota</taxon>
        <taxon>Agaricomycotina</taxon>
        <taxon>Agaricomycetes</taxon>
        <taxon>Cantharellales</taxon>
        <taxon>Ceratobasidiaceae</taxon>
        <taxon>Rhizoctonia</taxon>
        <taxon>Rhizoctonia solani AG-1</taxon>
    </lineage>
</organism>
<gene>
    <name evidence="2" type="ORF">RSOLAG1IB_10934</name>
</gene>
<keyword evidence="3" id="KW-1185">Reference proteome</keyword>
<feature type="compositionally biased region" description="Polar residues" evidence="1">
    <location>
        <begin position="179"/>
        <end position="189"/>
    </location>
</feature>
<dbReference type="EMBL" id="LN679189">
    <property type="protein sequence ID" value="CEL63951.1"/>
    <property type="molecule type" value="Genomic_DNA"/>
</dbReference>
<evidence type="ECO:0000313" key="2">
    <source>
        <dbReference type="EMBL" id="CEL63951.1"/>
    </source>
</evidence>
<feature type="compositionally biased region" description="Polar residues" evidence="1">
    <location>
        <begin position="714"/>
        <end position="726"/>
    </location>
</feature>